<sequence length="55" mass="6263">MTKVGAEHVLFAIDYPYEDSYVAAEFLAKADLDDQQRALISHRNAEQLFRVPPLV</sequence>
<organism evidence="1 2">
    <name type="scientific">Amycolatopsis endophytica</name>
    <dbReference type="NCBI Taxonomy" id="860233"/>
    <lineage>
        <taxon>Bacteria</taxon>
        <taxon>Bacillati</taxon>
        <taxon>Actinomycetota</taxon>
        <taxon>Actinomycetes</taxon>
        <taxon>Pseudonocardiales</taxon>
        <taxon>Pseudonocardiaceae</taxon>
        <taxon>Amycolatopsis</taxon>
    </lineage>
</organism>
<gene>
    <name evidence="1" type="ORF">HNR02_005059</name>
</gene>
<dbReference type="InterPro" id="IPR032466">
    <property type="entry name" value="Metal_Hydrolase"/>
</dbReference>
<comment type="caution">
    <text evidence="1">The sequence shown here is derived from an EMBL/GenBank/DDBJ whole genome shotgun (WGS) entry which is preliminary data.</text>
</comment>
<keyword evidence="1" id="KW-0378">Hydrolase</keyword>
<keyword evidence="2" id="KW-1185">Reference proteome</keyword>
<evidence type="ECO:0000313" key="1">
    <source>
        <dbReference type="EMBL" id="NYI91736.1"/>
    </source>
</evidence>
<accession>A0A853BBH7</accession>
<dbReference type="SUPFAM" id="SSF51556">
    <property type="entry name" value="Metallo-dependent hydrolases"/>
    <property type="match status" value="1"/>
</dbReference>
<protein>
    <submittedName>
        <fullName evidence="1">Putative TIM-barrel fold metal-dependent hydrolase</fullName>
    </submittedName>
</protein>
<dbReference type="Gene3D" id="3.20.20.140">
    <property type="entry name" value="Metal-dependent hydrolases"/>
    <property type="match status" value="1"/>
</dbReference>
<dbReference type="GO" id="GO:0016787">
    <property type="term" value="F:hydrolase activity"/>
    <property type="evidence" value="ECO:0007669"/>
    <property type="project" value="UniProtKB-KW"/>
</dbReference>
<dbReference type="EMBL" id="JACCFK010000001">
    <property type="protein sequence ID" value="NYI91736.1"/>
    <property type="molecule type" value="Genomic_DNA"/>
</dbReference>
<name>A0A853BBH7_9PSEU</name>
<evidence type="ECO:0000313" key="2">
    <source>
        <dbReference type="Proteomes" id="UP000549616"/>
    </source>
</evidence>
<proteinExistence type="predicted"/>
<dbReference type="AlphaFoldDB" id="A0A853BBH7"/>
<reference evidence="1 2" key="1">
    <citation type="submission" date="2020-07" db="EMBL/GenBank/DDBJ databases">
        <title>Sequencing the genomes of 1000 actinobacteria strains.</title>
        <authorList>
            <person name="Klenk H.-P."/>
        </authorList>
    </citation>
    <scope>NUCLEOTIDE SEQUENCE [LARGE SCALE GENOMIC DNA]</scope>
    <source>
        <strain evidence="1 2">DSM 104006</strain>
    </source>
</reference>
<dbReference type="Proteomes" id="UP000549616">
    <property type="component" value="Unassembled WGS sequence"/>
</dbReference>